<dbReference type="AlphaFoldDB" id="A0A2A4SP76"/>
<feature type="non-terminal residue" evidence="2">
    <location>
        <position position="1"/>
    </location>
</feature>
<dbReference type="EMBL" id="NVSR01000156">
    <property type="protein sequence ID" value="PCI22715.1"/>
    <property type="molecule type" value="Genomic_DNA"/>
</dbReference>
<name>A0A2A4SP76_9DELT</name>
<dbReference type="InterPro" id="IPR027417">
    <property type="entry name" value="P-loop_NTPase"/>
</dbReference>
<dbReference type="GO" id="GO:0016887">
    <property type="term" value="F:ATP hydrolysis activity"/>
    <property type="evidence" value="ECO:0007669"/>
    <property type="project" value="InterPro"/>
</dbReference>
<evidence type="ECO:0000313" key="3">
    <source>
        <dbReference type="Proteomes" id="UP000218113"/>
    </source>
</evidence>
<comment type="caution">
    <text evidence="2">The sequence shown here is derived from an EMBL/GenBank/DDBJ whole genome shotgun (WGS) entry which is preliminary data.</text>
</comment>
<evidence type="ECO:0000313" key="2">
    <source>
        <dbReference type="EMBL" id="PCI22715.1"/>
    </source>
</evidence>
<proteinExistence type="predicted"/>
<organism evidence="2 3">
    <name type="scientific">SAR324 cluster bacterium</name>
    <dbReference type="NCBI Taxonomy" id="2024889"/>
    <lineage>
        <taxon>Bacteria</taxon>
        <taxon>Deltaproteobacteria</taxon>
        <taxon>SAR324 cluster</taxon>
    </lineage>
</organism>
<feature type="domain" description="ATPase AAA-type core" evidence="1">
    <location>
        <begin position="35"/>
        <end position="94"/>
    </location>
</feature>
<dbReference type="InterPro" id="IPR003959">
    <property type="entry name" value="ATPase_AAA_core"/>
</dbReference>
<dbReference type="SUPFAM" id="SSF52540">
    <property type="entry name" value="P-loop containing nucleoside triphosphate hydrolases"/>
    <property type="match status" value="1"/>
</dbReference>
<dbReference type="GO" id="GO:0005524">
    <property type="term" value="F:ATP binding"/>
    <property type="evidence" value="ECO:0007669"/>
    <property type="project" value="InterPro"/>
</dbReference>
<dbReference type="Gene3D" id="3.40.50.300">
    <property type="entry name" value="P-loop containing nucleotide triphosphate hydrolases"/>
    <property type="match status" value="1"/>
</dbReference>
<gene>
    <name evidence="2" type="ORF">COB67_13290</name>
</gene>
<evidence type="ECO:0000259" key="1">
    <source>
        <dbReference type="Pfam" id="PF07724"/>
    </source>
</evidence>
<sequence length="205" mass="23700">TVLRLNDARFGAGKSGRDVQNFFDYVIWGPIGRAFRAEERMVLLLDEIDKTESDVQDNLLDVLDDCEFTIREVNKTIKAKKRPLIIITSNAKRELSDPFLRRCFCHHLPFPDETEMRQIVKLHFADVDKGLLNTAMKIFYELRSKGFEKPPATSELLNWLEALGIEGVMPKNIQNIPFLGTLLKRTNDILTHRNGKQKTRNPMSW</sequence>
<dbReference type="Proteomes" id="UP000218113">
    <property type="component" value="Unassembled WGS sequence"/>
</dbReference>
<reference evidence="3" key="1">
    <citation type="submission" date="2017-08" db="EMBL/GenBank/DDBJ databases">
        <title>A dynamic microbial community with high functional redundancy inhabits the cold, oxic subseafloor aquifer.</title>
        <authorList>
            <person name="Tully B.J."/>
            <person name="Wheat C.G."/>
            <person name="Glazer B.T."/>
            <person name="Huber J.A."/>
        </authorList>
    </citation>
    <scope>NUCLEOTIDE SEQUENCE [LARGE SCALE GENOMIC DNA]</scope>
</reference>
<accession>A0A2A4SP76</accession>
<protein>
    <submittedName>
        <fullName evidence="2">ATPase</fullName>
    </submittedName>
</protein>
<dbReference type="Pfam" id="PF07724">
    <property type="entry name" value="AAA_2"/>
    <property type="match status" value="1"/>
</dbReference>